<sequence length="56" mass="6358">MYITTDGRPVAKRSMCLEGNYHGSAALDCFKPKPKRPSFALELYLDPRGTFQRVHS</sequence>
<evidence type="ECO:0000313" key="2">
    <source>
        <dbReference type="Proteomes" id="UP001152607"/>
    </source>
</evidence>
<comment type="caution">
    <text evidence="1">The sequence shown here is derived from an EMBL/GenBank/DDBJ whole genome shotgun (WGS) entry which is preliminary data.</text>
</comment>
<keyword evidence="2" id="KW-1185">Reference proteome</keyword>
<name>A0A9W4U8Z9_9PLEO</name>
<organism evidence="1 2">
    <name type="scientific">Periconia digitata</name>
    <dbReference type="NCBI Taxonomy" id="1303443"/>
    <lineage>
        <taxon>Eukaryota</taxon>
        <taxon>Fungi</taxon>
        <taxon>Dikarya</taxon>
        <taxon>Ascomycota</taxon>
        <taxon>Pezizomycotina</taxon>
        <taxon>Dothideomycetes</taxon>
        <taxon>Pleosporomycetidae</taxon>
        <taxon>Pleosporales</taxon>
        <taxon>Massarineae</taxon>
        <taxon>Periconiaceae</taxon>
        <taxon>Periconia</taxon>
    </lineage>
</organism>
<dbReference type="EMBL" id="CAOQHR010000002">
    <property type="protein sequence ID" value="CAI6330647.1"/>
    <property type="molecule type" value="Genomic_DNA"/>
</dbReference>
<dbReference type="AlphaFoldDB" id="A0A9W4U8Z9"/>
<proteinExistence type="predicted"/>
<protein>
    <submittedName>
        <fullName evidence="1">Uncharacterized protein</fullName>
    </submittedName>
</protein>
<dbReference type="Proteomes" id="UP001152607">
    <property type="component" value="Unassembled WGS sequence"/>
</dbReference>
<accession>A0A9W4U8Z9</accession>
<evidence type="ECO:0000313" key="1">
    <source>
        <dbReference type="EMBL" id="CAI6330647.1"/>
    </source>
</evidence>
<gene>
    <name evidence="1" type="ORF">PDIGIT_LOCUS4277</name>
</gene>
<reference evidence="1" key="1">
    <citation type="submission" date="2023-01" db="EMBL/GenBank/DDBJ databases">
        <authorList>
            <person name="Van Ghelder C."/>
            <person name="Rancurel C."/>
        </authorList>
    </citation>
    <scope>NUCLEOTIDE SEQUENCE</scope>
    <source>
        <strain evidence="1">CNCM I-4278</strain>
    </source>
</reference>